<evidence type="ECO:0000256" key="1">
    <source>
        <dbReference type="SAM" id="MobiDB-lite"/>
    </source>
</evidence>
<dbReference type="AlphaFoldDB" id="A0A3S5AQX6"/>
<evidence type="ECO:0000313" key="3">
    <source>
        <dbReference type="Proteomes" id="UP000784294"/>
    </source>
</evidence>
<comment type="caution">
    <text evidence="2">The sequence shown here is derived from an EMBL/GenBank/DDBJ whole genome shotgun (WGS) entry which is preliminary data.</text>
</comment>
<dbReference type="EMBL" id="CAAALY010058793">
    <property type="protein sequence ID" value="VEL22870.1"/>
    <property type="molecule type" value="Genomic_DNA"/>
</dbReference>
<proteinExistence type="predicted"/>
<sequence length="122" mass="13007">MPTSLRSDCRLETRRDTSESCFSTRQASGMAAKSSTKKAGSKRGTAEGAEGGLEGQNFGAEEASEKQAADFPSLVPETSGEADSNVLVEQDDEGEDSYLYQTSTSSMSAALRHTRAQESLEE</sequence>
<gene>
    <name evidence="2" type="ORF">PXEA_LOCUS16310</name>
</gene>
<protein>
    <submittedName>
        <fullName evidence="2">Uncharacterized protein</fullName>
    </submittedName>
</protein>
<feature type="region of interest" description="Disordered" evidence="1">
    <location>
        <begin position="1"/>
        <end position="97"/>
    </location>
</feature>
<keyword evidence="3" id="KW-1185">Reference proteome</keyword>
<name>A0A3S5AQX6_9PLAT</name>
<reference evidence="2" key="1">
    <citation type="submission" date="2018-11" db="EMBL/GenBank/DDBJ databases">
        <authorList>
            <consortium name="Pathogen Informatics"/>
        </authorList>
    </citation>
    <scope>NUCLEOTIDE SEQUENCE</scope>
</reference>
<evidence type="ECO:0000313" key="2">
    <source>
        <dbReference type="EMBL" id="VEL22870.1"/>
    </source>
</evidence>
<feature type="region of interest" description="Disordered" evidence="1">
    <location>
        <begin position="103"/>
        <end position="122"/>
    </location>
</feature>
<organism evidence="2 3">
    <name type="scientific">Protopolystoma xenopodis</name>
    <dbReference type="NCBI Taxonomy" id="117903"/>
    <lineage>
        <taxon>Eukaryota</taxon>
        <taxon>Metazoa</taxon>
        <taxon>Spiralia</taxon>
        <taxon>Lophotrochozoa</taxon>
        <taxon>Platyhelminthes</taxon>
        <taxon>Monogenea</taxon>
        <taxon>Polyopisthocotylea</taxon>
        <taxon>Polystomatidea</taxon>
        <taxon>Polystomatidae</taxon>
        <taxon>Protopolystoma</taxon>
    </lineage>
</organism>
<dbReference type="Proteomes" id="UP000784294">
    <property type="component" value="Unassembled WGS sequence"/>
</dbReference>
<feature type="compositionally biased region" description="Basic and acidic residues" evidence="1">
    <location>
        <begin position="7"/>
        <end position="18"/>
    </location>
</feature>
<accession>A0A3S5AQX6</accession>